<dbReference type="Proteomes" id="UP000001055">
    <property type="component" value="Unassembled WGS sequence"/>
</dbReference>
<gene>
    <name evidence="1" type="ORF">SNOG_05744</name>
</gene>
<organism evidence="1 2">
    <name type="scientific">Phaeosphaeria nodorum (strain SN15 / ATCC MYA-4574 / FGSC 10173)</name>
    <name type="common">Glume blotch fungus</name>
    <name type="synonym">Parastagonospora nodorum</name>
    <dbReference type="NCBI Taxonomy" id="321614"/>
    <lineage>
        <taxon>Eukaryota</taxon>
        <taxon>Fungi</taxon>
        <taxon>Dikarya</taxon>
        <taxon>Ascomycota</taxon>
        <taxon>Pezizomycotina</taxon>
        <taxon>Dothideomycetes</taxon>
        <taxon>Pleosporomycetidae</taxon>
        <taxon>Pleosporales</taxon>
        <taxon>Pleosporineae</taxon>
        <taxon>Phaeosphaeriaceae</taxon>
        <taxon>Parastagonospora</taxon>
    </lineage>
</organism>
<accession>Q0UR70</accession>
<dbReference type="RefSeq" id="XP_001796140.1">
    <property type="nucleotide sequence ID" value="XM_001796088.1"/>
</dbReference>
<sequence>MSAPTNDEAKTVRDSNLTRFFEFQQQARNFHNRKQYLCCIVATAEELVEIKQADRSFEKLMTAFEKRMRELEESSVKDCGVVRILDMG</sequence>
<proteinExistence type="predicted"/>
<reference evidence="2" key="1">
    <citation type="journal article" date="2007" name="Plant Cell">
        <title>Dothideomycete-plant interactions illuminated by genome sequencing and EST analysis of the wheat pathogen Stagonospora nodorum.</title>
        <authorList>
            <person name="Hane J.K."/>
            <person name="Lowe R.G."/>
            <person name="Solomon P.S."/>
            <person name="Tan K.C."/>
            <person name="Schoch C.L."/>
            <person name="Spatafora J.W."/>
            <person name="Crous P.W."/>
            <person name="Kodira C."/>
            <person name="Birren B.W."/>
            <person name="Galagan J.E."/>
            <person name="Torriani S.F."/>
            <person name="McDonald B.A."/>
            <person name="Oliver R.P."/>
        </authorList>
    </citation>
    <scope>NUCLEOTIDE SEQUENCE [LARGE SCALE GENOMIC DNA]</scope>
    <source>
        <strain evidence="2">SN15 / ATCC MYA-4574 / FGSC 10173</strain>
    </source>
</reference>
<name>Q0UR70_PHANO</name>
<dbReference type="KEGG" id="pno:SNOG_05744"/>
<dbReference type="EMBL" id="CH445332">
    <property type="protein sequence ID" value="EAT86808.1"/>
    <property type="molecule type" value="Genomic_DNA"/>
</dbReference>
<dbReference type="InParanoid" id="Q0UR70"/>
<dbReference type="GeneID" id="5973017"/>
<dbReference type="VEuPathDB" id="FungiDB:JI435_433340"/>
<protein>
    <submittedName>
        <fullName evidence="1">Uncharacterized protein</fullName>
    </submittedName>
</protein>
<dbReference type="AlphaFoldDB" id="Q0UR70"/>
<evidence type="ECO:0000313" key="2">
    <source>
        <dbReference type="Proteomes" id="UP000001055"/>
    </source>
</evidence>
<evidence type="ECO:0000313" key="1">
    <source>
        <dbReference type="EMBL" id="EAT86808.1"/>
    </source>
</evidence>